<dbReference type="AlphaFoldDB" id="A0A100VU15"/>
<comment type="caution">
    <text evidence="1">The sequence shown here is derived from an EMBL/GenBank/DDBJ whole genome shotgun (WGS) entry which is preliminary data.</text>
</comment>
<sequence>MTGTSQSSLLPYQQMIQLLQKAGWYENRCVDISAYIEQCSTSADLFPAARSFLEEFWGIDELIYFKYYSHTAGEVPAESPWHEYEFHFIPNAEETLRCSAEMHSILKYANEDCYCLGLTGYYYSAVTAIGRSGKLYLLHDYDPNVRAFDNLIDSMIHELHTHKLVPHSLMGRNQKGNET</sequence>
<dbReference type="Proteomes" id="UP000069697">
    <property type="component" value="Unassembled WGS sequence"/>
</dbReference>
<dbReference type="RefSeq" id="WP_062838168.1">
    <property type="nucleotide sequence ID" value="NZ_BCNV01000015.1"/>
</dbReference>
<proteinExistence type="predicted"/>
<dbReference type="InterPro" id="IPR025850">
    <property type="entry name" value="SUKH-3"/>
</dbReference>
<evidence type="ECO:0000313" key="1">
    <source>
        <dbReference type="EMBL" id="GAS85888.1"/>
    </source>
</evidence>
<accession>A0A100VU15</accession>
<organism evidence="1 2">
    <name type="scientific">Paenibacillus amylolyticus</name>
    <dbReference type="NCBI Taxonomy" id="1451"/>
    <lineage>
        <taxon>Bacteria</taxon>
        <taxon>Bacillati</taxon>
        <taxon>Bacillota</taxon>
        <taxon>Bacilli</taxon>
        <taxon>Bacillales</taxon>
        <taxon>Paenibacillaceae</taxon>
        <taxon>Paenibacillus</taxon>
    </lineage>
</organism>
<reference evidence="2" key="2">
    <citation type="submission" date="2016-01" db="EMBL/GenBank/DDBJ databases">
        <title>Draft Genome Sequence of Paenibacillus amylolyticus Heshi-A3 that Was Isolated from Fermented Rice Bran with Aging Salted Mackerel, Which Was Named Heshiko as Traditional Fermented Seafood in Japan.</title>
        <authorList>
            <person name="Akuzawa S."/>
            <person name="Nakagawa J."/>
            <person name="Kanekatsu T."/>
            <person name="Kubota E."/>
            <person name="Ohtake R."/>
            <person name="Suzuki T."/>
            <person name="Kanesaki Y."/>
        </authorList>
    </citation>
    <scope>NUCLEOTIDE SEQUENCE [LARGE SCALE GENOMIC DNA]</scope>
    <source>
        <strain evidence="2">Heshi-A3</strain>
    </source>
</reference>
<dbReference type="EMBL" id="BCNV01000015">
    <property type="protein sequence ID" value="GAS85888.1"/>
    <property type="molecule type" value="Genomic_DNA"/>
</dbReference>
<name>A0A100VU15_PAEAM</name>
<protein>
    <recommendedName>
        <fullName evidence="3">Phytochrome chromophore attachment site domain-containing protein</fullName>
    </recommendedName>
</protein>
<evidence type="ECO:0000313" key="2">
    <source>
        <dbReference type="Proteomes" id="UP000069697"/>
    </source>
</evidence>
<evidence type="ECO:0008006" key="3">
    <source>
        <dbReference type="Google" id="ProtNLM"/>
    </source>
</evidence>
<gene>
    <name evidence="1" type="ORF">PAHA3_6057</name>
</gene>
<dbReference type="Pfam" id="PF14433">
    <property type="entry name" value="SUKH-3"/>
    <property type="match status" value="1"/>
</dbReference>
<reference evidence="1 2" key="1">
    <citation type="journal article" date="2016" name="Genome Announc.">
        <title>Draft Genome Sequence of Paenibacillus amylolyticus Heshi-A3, Isolated from Fermented Rice Bran in a Japanese Fermented Seafood Dish.</title>
        <authorList>
            <person name="Akuzawa S."/>
            <person name="Nagaoka J."/>
            <person name="Kanekatsu M."/>
            <person name="Kubota E."/>
            <person name="Ohtake R."/>
            <person name="Suzuki T."/>
            <person name="Kanesaki Y."/>
        </authorList>
    </citation>
    <scope>NUCLEOTIDE SEQUENCE [LARGE SCALE GENOMIC DNA]</scope>
    <source>
        <strain evidence="1 2">Heshi-A3</strain>
    </source>
</reference>